<dbReference type="PROSITE" id="PS50093">
    <property type="entry name" value="PKD"/>
    <property type="match status" value="1"/>
</dbReference>
<evidence type="ECO:0000259" key="2">
    <source>
        <dbReference type="PROSITE" id="PS50093"/>
    </source>
</evidence>
<dbReference type="InterPro" id="IPR007253">
    <property type="entry name" value="Cell_wall-bd_2"/>
</dbReference>
<dbReference type="eggNOG" id="COG3291">
    <property type="taxonomic scope" value="Bacteria"/>
</dbReference>
<feature type="domain" description="PKD" evidence="2">
    <location>
        <begin position="277"/>
        <end position="346"/>
    </location>
</feature>
<dbReference type="KEGG" id="cai:Caci_3526"/>
<dbReference type="Proteomes" id="UP000000851">
    <property type="component" value="Chromosome"/>
</dbReference>
<dbReference type="InParanoid" id="C7QAD3"/>
<dbReference type="CDD" id="cd00146">
    <property type="entry name" value="PKD"/>
    <property type="match status" value="1"/>
</dbReference>
<evidence type="ECO:0000313" key="4">
    <source>
        <dbReference type="Proteomes" id="UP000000851"/>
    </source>
</evidence>
<keyword evidence="1" id="KW-0732">Signal</keyword>
<feature type="signal peptide" evidence="1">
    <location>
        <begin position="1"/>
        <end position="24"/>
    </location>
</feature>
<organism evidence="3 4">
    <name type="scientific">Catenulispora acidiphila (strain DSM 44928 / JCM 14897 / NBRC 102108 / NRRL B-24433 / ID139908)</name>
    <dbReference type="NCBI Taxonomy" id="479433"/>
    <lineage>
        <taxon>Bacteria</taxon>
        <taxon>Bacillati</taxon>
        <taxon>Actinomycetota</taxon>
        <taxon>Actinomycetes</taxon>
        <taxon>Catenulisporales</taxon>
        <taxon>Catenulisporaceae</taxon>
        <taxon>Catenulispora</taxon>
    </lineage>
</organism>
<dbReference type="InterPro" id="IPR013783">
    <property type="entry name" value="Ig-like_fold"/>
</dbReference>
<sequence precursor="true">MGNRLRPSVARTRLSALAVTTSLAAAGVGGIGGIGAEAAHAAVAAEATQPGGTQGEVATTAALPILTETSRMVVRADLTGSFADTNIDLTKSAVLWGDGSKSPIAVDSGTREVSVGDHTYTAAGVHTVVLSLVEQGASTSIANSADIAVGDVAGLSIQRSAHFGSAVPAFYNGTQADSFDTNVTFSINWGDGHVDTTAPGESVFDLPSTHVYAVPRSAPYTAVLTVYNNGVAAAVASLPITINASTVQAALHLMPTAPYSVSANLAGSSVDVDAKAATYTIDWGDGTAQAPDTQTFHGVGATLPANPSHKYAAAGNYTVRLTVRDGLGGAATAATTVLVSAPVRPVATVTQYAGIDRYRTSLLVSQARWANHGVADDPAHRLEANAVVLATGTAFPDALSGIPLAKAKNGPLLLTDGARASVDPTVLTEIQRVLPKGSMIYILGQTGAVSQGIQTELSKLGYRVTRYGGTDRYATSLLIAQLGMQNPSHIVVARGDQGADNTGFADALSAGPLAADIFGGGDAAIVLSDNKTLTPATAAYVKGKFADASTDVAAVGGAAVAAVATLPGSATASTPLAGTDRYDTARLVAQLFATHDPIGIATGLQFPDALAGGALMASLGGPLILTDPTSETAGAAGTAKAVLQFAGTTPAVNIFGGDAAVSPGVVSVIMGQVGQGTLNRIS</sequence>
<dbReference type="InterPro" id="IPR022409">
    <property type="entry name" value="PKD/Chitinase_dom"/>
</dbReference>
<dbReference type="HOGENOM" id="CLU_403197_0_0_11"/>
<dbReference type="Gene3D" id="3.40.50.12090">
    <property type="match status" value="2"/>
</dbReference>
<dbReference type="SMART" id="SM00089">
    <property type="entry name" value="PKD"/>
    <property type="match status" value="1"/>
</dbReference>
<feature type="chain" id="PRO_5039614636" evidence="1">
    <location>
        <begin position="25"/>
        <end position="682"/>
    </location>
</feature>
<dbReference type="EMBL" id="CP001700">
    <property type="protein sequence ID" value="ACU72432.1"/>
    <property type="molecule type" value="Genomic_DNA"/>
</dbReference>
<proteinExistence type="predicted"/>
<dbReference type="Pfam" id="PF04122">
    <property type="entry name" value="CW_binding_2"/>
    <property type="match status" value="3"/>
</dbReference>
<dbReference type="Pfam" id="PF18911">
    <property type="entry name" value="PKD_4"/>
    <property type="match status" value="1"/>
</dbReference>
<dbReference type="InterPro" id="IPR051922">
    <property type="entry name" value="Bact_Sporulation_Assoc"/>
</dbReference>
<reference evidence="3 4" key="1">
    <citation type="journal article" date="2009" name="Stand. Genomic Sci.">
        <title>Complete genome sequence of Catenulispora acidiphila type strain (ID 139908).</title>
        <authorList>
            <person name="Copeland A."/>
            <person name="Lapidus A."/>
            <person name="Glavina Del Rio T."/>
            <person name="Nolan M."/>
            <person name="Lucas S."/>
            <person name="Chen F."/>
            <person name="Tice H."/>
            <person name="Cheng J.F."/>
            <person name="Bruce D."/>
            <person name="Goodwin L."/>
            <person name="Pitluck S."/>
            <person name="Mikhailova N."/>
            <person name="Pati A."/>
            <person name="Ivanova N."/>
            <person name="Mavromatis K."/>
            <person name="Chen A."/>
            <person name="Palaniappan K."/>
            <person name="Chain P."/>
            <person name="Land M."/>
            <person name="Hauser L."/>
            <person name="Chang Y.J."/>
            <person name="Jeffries C.D."/>
            <person name="Chertkov O."/>
            <person name="Brettin T."/>
            <person name="Detter J.C."/>
            <person name="Han C."/>
            <person name="Ali Z."/>
            <person name="Tindall B.J."/>
            <person name="Goker M."/>
            <person name="Bristow J."/>
            <person name="Eisen J.A."/>
            <person name="Markowitz V."/>
            <person name="Hugenholtz P."/>
            <person name="Kyrpides N.C."/>
            <person name="Klenk H.P."/>
        </authorList>
    </citation>
    <scope>NUCLEOTIDE SEQUENCE [LARGE SCALE GENOMIC DNA]</scope>
    <source>
        <strain evidence="4">DSM 44928 / JCM 14897 / NBRC 102108 / NRRL B-24433 / ID139908</strain>
    </source>
</reference>
<dbReference type="PANTHER" id="PTHR30032:SF8">
    <property type="entry name" value="GERMINATION-SPECIFIC N-ACETYLMURAMOYL-L-ALANINE AMIDASE"/>
    <property type="match status" value="1"/>
</dbReference>
<dbReference type="InterPro" id="IPR000601">
    <property type="entry name" value="PKD_dom"/>
</dbReference>
<evidence type="ECO:0000313" key="3">
    <source>
        <dbReference type="EMBL" id="ACU72432.1"/>
    </source>
</evidence>
<dbReference type="AlphaFoldDB" id="C7QAD3"/>
<evidence type="ECO:0000256" key="1">
    <source>
        <dbReference type="SAM" id="SignalP"/>
    </source>
</evidence>
<dbReference type="PANTHER" id="PTHR30032">
    <property type="entry name" value="N-ACETYLMURAMOYL-L-ALANINE AMIDASE-RELATED"/>
    <property type="match status" value="1"/>
</dbReference>
<accession>C7QAD3</accession>
<protein>
    <submittedName>
        <fullName evidence="3">PKD domain containing protein</fullName>
    </submittedName>
</protein>
<dbReference type="SUPFAM" id="SSF49299">
    <property type="entry name" value="PKD domain"/>
    <property type="match status" value="1"/>
</dbReference>
<dbReference type="GO" id="GO:0005975">
    <property type="term" value="P:carbohydrate metabolic process"/>
    <property type="evidence" value="ECO:0007669"/>
    <property type="project" value="UniProtKB-ARBA"/>
</dbReference>
<name>C7QAD3_CATAD</name>
<dbReference type="STRING" id="479433.Caci_3526"/>
<dbReference type="Gene3D" id="2.60.40.10">
    <property type="entry name" value="Immunoglobulins"/>
    <property type="match status" value="1"/>
</dbReference>
<dbReference type="InterPro" id="IPR035986">
    <property type="entry name" value="PKD_dom_sf"/>
</dbReference>
<gene>
    <name evidence="3" type="ordered locus">Caci_3526</name>
</gene>
<keyword evidence="4" id="KW-1185">Reference proteome</keyword>